<gene>
    <name evidence="2" type="ORF">KC01_LOCUS38099</name>
</gene>
<proteinExistence type="predicted"/>
<dbReference type="AlphaFoldDB" id="A0AAV2ME90"/>
<evidence type="ECO:0000256" key="1">
    <source>
        <dbReference type="SAM" id="MobiDB-lite"/>
    </source>
</evidence>
<feature type="region of interest" description="Disordered" evidence="1">
    <location>
        <begin position="55"/>
        <end position="74"/>
    </location>
</feature>
<dbReference type="EMBL" id="OZ035829">
    <property type="protein sequence ID" value="CAL1611708.1"/>
    <property type="molecule type" value="Genomic_DNA"/>
</dbReference>
<dbReference type="Proteomes" id="UP001497482">
    <property type="component" value="Chromosome 7"/>
</dbReference>
<organism evidence="2 3">
    <name type="scientific">Knipowitschia caucasica</name>
    <name type="common">Caucasian dwarf goby</name>
    <name type="synonym">Pomatoschistus caucasicus</name>
    <dbReference type="NCBI Taxonomy" id="637954"/>
    <lineage>
        <taxon>Eukaryota</taxon>
        <taxon>Metazoa</taxon>
        <taxon>Chordata</taxon>
        <taxon>Craniata</taxon>
        <taxon>Vertebrata</taxon>
        <taxon>Euteleostomi</taxon>
        <taxon>Actinopterygii</taxon>
        <taxon>Neopterygii</taxon>
        <taxon>Teleostei</taxon>
        <taxon>Neoteleostei</taxon>
        <taxon>Acanthomorphata</taxon>
        <taxon>Gobiaria</taxon>
        <taxon>Gobiiformes</taxon>
        <taxon>Gobioidei</taxon>
        <taxon>Gobiidae</taxon>
        <taxon>Gobiinae</taxon>
        <taxon>Knipowitschia</taxon>
    </lineage>
</organism>
<name>A0AAV2ME90_KNICA</name>
<reference evidence="2 3" key="1">
    <citation type="submission" date="2024-04" db="EMBL/GenBank/DDBJ databases">
        <authorList>
            <person name="Waldvogel A.-M."/>
            <person name="Schoenle A."/>
        </authorList>
    </citation>
    <scope>NUCLEOTIDE SEQUENCE [LARGE SCALE GENOMIC DNA]</scope>
</reference>
<evidence type="ECO:0000313" key="3">
    <source>
        <dbReference type="Proteomes" id="UP001497482"/>
    </source>
</evidence>
<accession>A0AAV2ME90</accession>
<protein>
    <submittedName>
        <fullName evidence="2">Uncharacterized protein</fullName>
    </submittedName>
</protein>
<sequence>MGGGGGGGGGGCTKEPHRQDDAVAVGCSLNTLTADSVRADTHCRFRVTALRCSPTRSLQRADRGSESVISRPHRPRACAVPQRLRPHLPHPSCLVLPLSAASCRVLVSSATASSSARHHRTVLQTHGVKPRAPRPACRRLHIRHKDPKGR</sequence>
<evidence type="ECO:0000313" key="2">
    <source>
        <dbReference type="EMBL" id="CAL1611708.1"/>
    </source>
</evidence>
<keyword evidence="3" id="KW-1185">Reference proteome</keyword>